<name>W7IDC0_9PSEU</name>
<dbReference type="eggNOG" id="COG3655">
    <property type="taxonomic scope" value="Bacteria"/>
</dbReference>
<keyword evidence="2" id="KW-1185">Reference proteome</keyword>
<sequence>MSQAIIRELENHTVERRRNSKTLEALSLALEWHPGHLTALLHGKKPLRPGETGDQAMDTVLSRLEAIQDRLADISDRLDGLTIDVVSLVSRNDHRDEG</sequence>
<evidence type="ECO:0000313" key="2">
    <source>
        <dbReference type="Proteomes" id="UP000019277"/>
    </source>
</evidence>
<comment type="caution">
    <text evidence="1">The sequence shown here is derived from an EMBL/GenBank/DDBJ whole genome shotgun (WGS) entry which is preliminary data.</text>
</comment>
<evidence type="ECO:0000313" key="1">
    <source>
        <dbReference type="EMBL" id="EWC58860.1"/>
    </source>
</evidence>
<dbReference type="AlphaFoldDB" id="W7IDC0"/>
<dbReference type="STRING" id="909613.UO65_5862"/>
<protein>
    <submittedName>
        <fullName evidence="1">Uncharacterized protein</fullName>
    </submittedName>
</protein>
<gene>
    <name evidence="1" type="ORF">UO65_5862</name>
</gene>
<dbReference type="EMBL" id="AYXG01000227">
    <property type="protein sequence ID" value="EWC58860.1"/>
    <property type="molecule type" value="Genomic_DNA"/>
</dbReference>
<dbReference type="Proteomes" id="UP000019277">
    <property type="component" value="Unassembled WGS sequence"/>
</dbReference>
<reference evidence="1 2" key="1">
    <citation type="journal article" date="2014" name="Genome Announc.">
        <title>Draft Genome Sequence of the Antitrypanosomally Active Sponge-Associated Bacterium Actinokineospora sp. Strain EG49.</title>
        <authorList>
            <person name="Harjes J."/>
            <person name="Ryu T."/>
            <person name="Abdelmohsen U.R."/>
            <person name="Moitinho-Silva L."/>
            <person name="Horn H."/>
            <person name="Ravasi T."/>
            <person name="Hentschel U."/>
        </authorList>
    </citation>
    <scope>NUCLEOTIDE SEQUENCE [LARGE SCALE GENOMIC DNA]</scope>
    <source>
        <strain evidence="1 2">EG49</strain>
    </source>
</reference>
<proteinExistence type="predicted"/>
<organism evidence="1 2">
    <name type="scientific">Actinokineospora spheciospongiae</name>
    <dbReference type="NCBI Taxonomy" id="909613"/>
    <lineage>
        <taxon>Bacteria</taxon>
        <taxon>Bacillati</taxon>
        <taxon>Actinomycetota</taxon>
        <taxon>Actinomycetes</taxon>
        <taxon>Pseudonocardiales</taxon>
        <taxon>Pseudonocardiaceae</taxon>
        <taxon>Actinokineospora</taxon>
    </lineage>
</organism>
<accession>W7IDC0</accession>